<evidence type="ECO:0000256" key="7">
    <source>
        <dbReference type="RuleBase" id="RU003879"/>
    </source>
</evidence>
<keyword evidence="4 7" id="KW-0812">Transmembrane</keyword>
<comment type="similarity">
    <text evidence="2 7">Belongs to the ExbD/TolR family.</text>
</comment>
<evidence type="ECO:0000313" key="10">
    <source>
        <dbReference type="Proteomes" id="UP000464954"/>
    </source>
</evidence>
<comment type="subcellular location">
    <subcellularLocation>
        <location evidence="1">Cell membrane</location>
        <topology evidence="1">Single-pass membrane protein</topology>
    </subcellularLocation>
    <subcellularLocation>
        <location evidence="7">Cell membrane</location>
        <topology evidence="7">Single-pass type II membrane protein</topology>
    </subcellularLocation>
</comment>
<evidence type="ECO:0000256" key="8">
    <source>
        <dbReference type="SAM" id="Phobius"/>
    </source>
</evidence>
<dbReference type="InterPro" id="IPR003400">
    <property type="entry name" value="ExbD"/>
</dbReference>
<protein>
    <recommendedName>
        <fullName evidence="11">Biopolymer transporter ExbD</fullName>
    </recommendedName>
</protein>
<evidence type="ECO:0008006" key="11">
    <source>
        <dbReference type="Google" id="ProtNLM"/>
    </source>
</evidence>
<evidence type="ECO:0000256" key="4">
    <source>
        <dbReference type="ARBA" id="ARBA00022692"/>
    </source>
</evidence>
<dbReference type="Proteomes" id="UP000464954">
    <property type="component" value="Chromosome"/>
</dbReference>
<dbReference type="Gene3D" id="3.30.420.270">
    <property type="match status" value="1"/>
</dbReference>
<dbReference type="GO" id="GO:0015031">
    <property type="term" value="P:protein transport"/>
    <property type="evidence" value="ECO:0007669"/>
    <property type="project" value="UniProtKB-KW"/>
</dbReference>
<organism evidence="9 10">
    <name type="scientific">Tichowtungia aerotolerans</name>
    <dbReference type="NCBI Taxonomy" id="2697043"/>
    <lineage>
        <taxon>Bacteria</taxon>
        <taxon>Pseudomonadati</taxon>
        <taxon>Kiritimatiellota</taxon>
        <taxon>Tichowtungiia</taxon>
        <taxon>Tichowtungiales</taxon>
        <taxon>Tichowtungiaceae</taxon>
        <taxon>Tichowtungia</taxon>
    </lineage>
</organism>
<dbReference type="GO" id="GO:0005886">
    <property type="term" value="C:plasma membrane"/>
    <property type="evidence" value="ECO:0007669"/>
    <property type="project" value="UniProtKB-SubCell"/>
</dbReference>
<sequence length="143" mass="16100">MKFKIPMEGGDDDINMAPMIDMVFLLLIFFMVASHLTTLERIPVLLPVADKAKVPKEARDRQLVTIRSVDDSGEEAEIFMNLQIVDLERFTAAIGNLHEANENLQVYLRADRRVKHKHIKKVMEACASAGIVDIIFGTFESGN</sequence>
<feature type="transmembrane region" description="Helical" evidence="8">
    <location>
        <begin position="16"/>
        <end position="36"/>
    </location>
</feature>
<proteinExistence type="inferred from homology"/>
<dbReference type="PANTHER" id="PTHR30558">
    <property type="entry name" value="EXBD MEMBRANE COMPONENT OF PMF-DRIVEN MACROMOLECULE IMPORT SYSTEM"/>
    <property type="match status" value="1"/>
</dbReference>
<keyword evidence="7" id="KW-0653">Protein transport</keyword>
<evidence type="ECO:0000256" key="1">
    <source>
        <dbReference type="ARBA" id="ARBA00004162"/>
    </source>
</evidence>
<dbReference type="AlphaFoldDB" id="A0A6P1M7S0"/>
<keyword evidence="7" id="KW-0813">Transport</keyword>
<gene>
    <name evidence="9" type="ORF">GT409_15365</name>
</gene>
<dbReference type="KEGG" id="taer:GT409_15365"/>
<reference evidence="9 10" key="1">
    <citation type="submission" date="2020-01" db="EMBL/GenBank/DDBJ databases">
        <title>Ponticoccus aerotolerans gen. nov., sp. nov., an anaerobic bacterium and proposal of Ponticoccusceae fam. nov., Ponticoccusles ord. nov. and Ponticoccuse classis nov. in the phylum Kiritimatiellaeota.</title>
        <authorList>
            <person name="Zhou L.Y."/>
            <person name="Du Z.J."/>
        </authorList>
    </citation>
    <scope>NUCLEOTIDE SEQUENCE [LARGE SCALE GENOMIC DNA]</scope>
    <source>
        <strain evidence="9 10">S-5007</strain>
    </source>
</reference>
<keyword evidence="3" id="KW-1003">Cell membrane</keyword>
<keyword evidence="6 8" id="KW-0472">Membrane</keyword>
<name>A0A6P1M7S0_9BACT</name>
<dbReference type="EMBL" id="CP047593">
    <property type="protein sequence ID" value="QHI70759.1"/>
    <property type="molecule type" value="Genomic_DNA"/>
</dbReference>
<evidence type="ECO:0000256" key="5">
    <source>
        <dbReference type="ARBA" id="ARBA00022989"/>
    </source>
</evidence>
<evidence type="ECO:0000256" key="3">
    <source>
        <dbReference type="ARBA" id="ARBA00022475"/>
    </source>
</evidence>
<keyword evidence="5 8" id="KW-1133">Transmembrane helix</keyword>
<keyword evidence="10" id="KW-1185">Reference proteome</keyword>
<dbReference type="GO" id="GO:0022857">
    <property type="term" value="F:transmembrane transporter activity"/>
    <property type="evidence" value="ECO:0007669"/>
    <property type="project" value="InterPro"/>
</dbReference>
<evidence type="ECO:0000256" key="2">
    <source>
        <dbReference type="ARBA" id="ARBA00005811"/>
    </source>
</evidence>
<evidence type="ECO:0000313" key="9">
    <source>
        <dbReference type="EMBL" id="QHI70759.1"/>
    </source>
</evidence>
<dbReference type="RefSeq" id="WP_160629931.1">
    <property type="nucleotide sequence ID" value="NZ_CP047593.1"/>
</dbReference>
<evidence type="ECO:0000256" key="6">
    <source>
        <dbReference type="ARBA" id="ARBA00023136"/>
    </source>
</evidence>
<accession>A0A6P1M7S0</accession>
<dbReference type="Pfam" id="PF02472">
    <property type="entry name" value="ExbD"/>
    <property type="match status" value="1"/>
</dbReference>